<dbReference type="PANTHER" id="PTHR21180">
    <property type="entry name" value="ENDONUCLEASE/EXONUCLEASE/PHOSPHATASE FAMILY DOMAIN-CONTAINING PROTEIN 1"/>
    <property type="match status" value="1"/>
</dbReference>
<dbReference type="SUPFAM" id="SSF47781">
    <property type="entry name" value="RuvA domain 2-like"/>
    <property type="match status" value="2"/>
</dbReference>
<feature type="transmembrane region" description="Helical" evidence="2">
    <location>
        <begin position="20"/>
        <end position="42"/>
    </location>
</feature>
<feature type="compositionally biased region" description="Gly residues" evidence="1">
    <location>
        <begin position="107"/>
        <end position="117"/>
    </location>
</feature>
<reference evidence="3" key="2">
    <citation type="journal article" date="2021" name="PeerJ">
        <title>Extensive microbial diversity within the chicken gut microbiome revealed by metagenomics and culture.</title>
        <authorList>
            <person name="Gilroy R."/>
            <person name="Ravi A."/>
            <person name="Getino M."/>
            <person name="Pursley I."/>
            <person name="Horton D.L."/>
            <person name="Alikhan N.F."/>
            <person name="Baker D."/>
            <person name="Gharbi K."/>
            <person name="Hall N."/>
            <person name="Watson M."/>
            <person name="Adriaenssens E.M."/>
            <person name="Foster-Nyarko E."/>
            <person name="Jarju S."/>
            <person name="Secka A."/>
            <person name="Antonio M."/>
            <person name="Oren A."/>
            <person name="Chaudhuri R.R."/>
            <person name="La Ragione R."/>
            <person name="Hildebrand F."/>
            <person name="Pallen M.J."/>
        </authorList>
    </citation>
    <scope>NUCLEOTIDE SEQUENCE</scope>
    <source>
        <strain evidence="3">2478</strain>
    </source>
</reference>
<comment type="caution">
    <text evidence="3">The sequence shown here is derived from an EMBL/GenBank/DDBJ whole genome shotgun (WGS) entry which is preliminary data.</text>
</comment>
<evidence type="ECO:0000313" key="4">
    <source>
        <dbReference type="Proteomes" id="UP000823771"/>
    </source>
</evidence>
<dbReference type="InterPro" id="IPR010994">
    <property type="entry name" value="RuvA_2-like"/>
</dbReference>
<dbReference type="Pfam" id="PF12836">
    <property type="entry name" value="HHH_3"/>
    <property type="match status" value="2"/>
</dbReference>
<keyword evidence="2" id="KW-1133">Transmembrane helix</keyword>
<dbReference type="Gene3D" id="1.10.150.320">
    <property type="entry name" value="Photosystem II 12 kDa extrinsic protein"/>
    <property type="match status" value="1"/>
</dbReference>
<reference evidence="3" key="1">
    <citation type="submission" date="2020-10" db="EMBL/GenBank/DDBJ databases">
        <authorList>
            <person name="Gilroy R."/>
        </authorList>
    </citation>
    <scope>NUCLEOTIDE SEQUENCE</scope>
    <source>
        <strain evidence="3">2478</strain>
    </source>
</reference>
<protein>
    <submittedName>
        <fullName evidence="3">Helix-hairpin-helix domain-containing protein</fullName>
    </submittedName>
</protein>
<organism evidence="3 4">
    <name type="scientific">Candidatus Cryptobacteroides excrementipullorum</name>
    <dbReference type="NCBI Taxonomy" id="2840761"/>
    <lineage>
        <taxon>Bacteria</taxon>
        <taxon>Pseudomonadati</taxon>
        <taxon>Bacteroidota</taxon>
        <taxon>Bacteroidia</taxon>
        <taxon>Bacteroidales</taxon>
        <taxon>Candidatus Cryptobacteroides</taxon>
    </lineage>
</organism>
<evidence type="ECO:0000256" key="2">
    <source>
        <dbReference type="SAM" id="Phobius"/>
    </source>
</evidence>
<evidence type="ECO:0000256" key="1">
    <source>
        <dbReference type="SAM" id="MobiDB-lite"/>
    </source>
</evidence>
<proteinExistence type="predicted"/>
<dbReference type="Proteomes" id="UP000823771">
    <property type="component" value="Unassembled WGS sequence"/>
</dbReference>
<feature type="region of interest" description="Disordered" evidence="1">
    <location>
        <begin position="76"/>
        <end position="123"/>
    </location>
</feature>
<sequence>MYMENEDGAGRRKGGRRYSASVTTGAIALVFLVIGFQTALFVHKAAVTAIISRRDSPDTVYVMDRALAERLAGSDDPVQGVSAGEMARSRSGTSVPDASGIRSGTGVMSGGGAGSGPRGVEAGTSSDKVIVRKNSAHSAAARSVYSSHARRKVESFFFDPNTVSAEDLYRLGFSEKQAGAIVNYRLKGGRFRRKSDFARSYVVADSVYERLEPYIRIPLVDLNLADSAAFDALPGIGGHFAAKMVEYRSRLGGYSYKEQLMDIRNFGKERYDALCDLVTVDTSFLRPYPLWTLPEDSLGLHPYIGKNAAHGIVLFRENNPPSEWSVEAVCKAGILRYEMAVKLSNCKIDAIR</sequence>
<dbReference type="GO" id="GO:0015627">
    <property type="term" value="C:type II protein secretion system complex"/>
    <property type="evidence" value="ECO:0007669"/>
    <property type="project" value="TreeGrafter"/>
</dbReference>
<dbReference type="EMBL" id="JADILZ010000093">
    <property type="protein sequence ID" value="MBO8479152.1"/>
    <property type="molecule type" value="Genomic_DNA"/>
</dbReference>
<dbReference type="PANTHER" id="PTHR21180:SF32">
    <property type="entry name" value="ENDONUCLEASE_EXONUCLEASE_PHOSPHATASE FAMILY DOMAIN-CONTAINING PROTEIN 1"/>
    <property type="match status" value="1"/>
</dbReference>
<keyword evidence="2" id="KW-0812">Transmembrane</keyword>
<gene>
    <name evidence="3" type="ORF">IAB80_09755</name>
</gene>
<accession>A0A9D9IU95</accession>
<name>A0A9D9IU95_9BACT</name>
<evidence type="ECO:0000313" key="3">
    <source>
        <dbReference type="EMBL" id="MBO8479152.1"/>
    </source>
</evidence>
<dbReference type="GO" id="GO:0015628">
    <property type="term" value="P:protein secretion by the type II secretion system"/>
    <property type="evidence" value="ECO:0007669"/>
    <property type="project" value="TreeGrafter"/>
</dbReference>
<keyword evidence="2" id="KW-0472">Membrane</keyword>
<dbReference type="InterPro" id="IPR051675">
    <property type="entry name" value="Endo/Exo/Phosphatase_dom_1"/>
</dbReference>
<dbReference type="AlphaFoldDB" id="A0A9D9IU95"/>